<dbReference type="EMBL" id="KT827618">
    <property type="protein sequence ID" value="AMO00411.1"/>
    <property type="molecule type" value="mRNA"/>
</dbReference>
<dbReference type="AlphaFoldDB" id="A0A140H8P7"/>
<name>A0A140H8P7_MANES</name>
<comment type="similarity">
    <text evidence="6">Belongs to the WRKY group II-e family.</text>
</comment>
<feature type="domain" description="WRKY" evidence="8">
    <location>
        <begin position="153"/>
        <end position="219"/>
    </location>
</feature>
<evidence type="ECO:0000256" key="3">
    <source>
        <dbReference type="ARBA" id="ARBA00023125"/>
    </source>
</evidence>
<dbReference type="FunFam" id="2.20.25.80:FF:000007">
    <property type="entry name" value="WRKY transcription factor 22"/>
    <property type="match status" value="1"/>
</dbReference>
<dbReference type="GO" id="GO:0005634">
    <property type="term" value="C:nucleus"/>
    <property type="evidence" value="ECO:0000318"/>
    <property type="project" value="GO_Central"/>
</dbReference>
<evidence type="ECO:0000256" key="7">
    <source>
        <dbReference type="SAM" id="MobiDB-lite"/>
    </source>
</evidence>
<evidence type="ECO:0000313" key="11">
    <source>
        <dbReference type="Proteomes" id="UP000091857"/>
    </source>
</evidence>
<dbReference type="Gramene" id="Manes.05G029500.1.v8.1">
    <property type="protein sequence ID" value="Manes.05G029500.1.v8.1.CDS"/>
    <property type="gene ID" value="Manes.05G029500.v8.1"/>
</dbReference>
<keyword evidence="3" id="KW-0238">DNA-binding</keyword>
<keyword evidence="2" id="KW-0805">Transcription regulation</keyword>
<dbReference type="SUPFAM" id="SSF118290">
    <property type="entry name" value="WRKY DNA-binding domain"/>
    <property type="match status" value="1"/>
</dbReference>
<sequence>MDDDWDLHAVVRGCTTTSYASSSSTAAASITTSDSASSFTRPDFCFSSSSSSFASEPPGPLFSLPDPFETRNGIGELHELYKPFFPRSHQTLYSPQPQPAPISPLSSLSVSKEQTQIKQPKQSHAASLTSTANSHAPRSKRRKNQLKKICHVPAESLSSDVWAWRKYGQKPIKGSPYPRGYYRCSSSKGCLARKQVERNRSDPGMFIVSYTGEHNHPAPSHRNSLAGSTRQKTTTPQTVTSSDSNKPSPAAKPTCSSPATSMDDELLPQITNTESREEKDTMEDEEEDEFGGFSDMTASDDFFSGLDELDDPVTRDRFSGHFPLNLGLPWLAKNAATAAGGI</sequence>
<comment type="subcellular location">
    <subcellularLocation>
        <location evidence="1">Nucleus</location>
    </subcellularLocation>
</comment>
<feature type="compositionally biased region" description="Low complexity" evidence="7">
    <location>
        <begin position="228"/>
        <end position="244"/>
    </location>
</feature>
<evidence type="ECO:0000313" key="9">
    <source>
        <dbReference type="EMBL" id="AMO00411.1"/>
    </source>
</evidence>
<protein>
    <submittedName>
        <fullName evidence="9">WRKY transcription factor 43</fullName>
    </submittedName>
</protein>
<evidence type="ECO:0000256" key="6">
    <source>
        <dbReference type="ARBA" id="ARBA00060761"/>
    </source>
</evidence>
<feature type="compositionally biased region" description="Polar residues" evidence="7">
    <location>
        <begin position="104"/>
        <end position="136"/>
    </location>
</feature>
<evidence type="ECO:0000256" key="5">
    <source>
        <dbReference type="ARBA" id="ARBA00023242"/>
    </source>
</evidence>
<dbReference type="InterPro" id="IPR036576">
    <property type="entry name" value="WRKY_dom_sf"/>
</dbReference>
<dbReference type="GO" id="GO:0000976">
    <property type="term" value="F:transcription cis-regulatory region binding"/>
    <property type="evidence" value="ECO:0000318"/>
    <property type="project" value="GO_Central"/>
</dbReference>
<dbReference type="STRING" id="3983.A0A140H8P7"/>
<evidence type="ECO:0000256" key="4">
    <source>
        <dbReference type="ARBA" id="ARBA00023163"/>
    </source>
</evidence>
<keyword evidence="11" id="KW-1185">Reference proteome</keyword>
<dbReference type="SMART" id="SM00774">
    <property type="entry name" value="WRKY"/>
    <property type="match status" value="1"/>
</dbReference>
<dbReference type="Pfam" id="PF03106">
    <property type="entry name" value="WRKY"/>
    <property type="match status" value="1"/>
</dbReference>
<dbReference type="SMR" id="A0A140H8P7"/>
<evidence type="ECO:0000256" key="2">
    <source>
        <dbReference type="ARBA" id="ARBA00023015"/>
    </source>
</evidence>
<feature type="region of interest" description="Disordered" evidence="7">
    <location>
        <begin position="92"/>
        <end position="147"/>
    </location>
</feature>
<feature type="compositionally biased region" description="Basic residues" evidence="7">
    <location>
        <begin position="137"/>
        <end position="147"/>
    </location>
</feature>
<dbReference type="OrthoDB" id="662136at2759"/>
<reference evidence="10 11" key="2">
    <citation type="submission" date="2016-02" db="EMBL/GenBank/DDBJ databases">
        <title>WGS assembly of Manihot esculenta.</title>
        <authorList>
            <person name="Bredeson J.V."/>
            <person name="Prochnik S.E."/>
            <person name="Lyons J.B."/>
            <person name="Schmutz J."/>
            <person name="Grimwood J."/>
            <person name="Vrebalov J."/>
            <person name="Bart R.S."/>
            <person name="Amuge T."/>
            <person name="Ferguson M.E."/>
            <person name="Green R."/>
            <person name="Putnam N."/>
            <person name="Stites J."/>
            <person name="Rounsley S."/>
            <person name="Rokhsar D.S."/>
        </authorList>
    </citation>
    <scope>NUCLEOTIDE SEQUENCE [LARGE SCALE GENOMIC DNA]</scope>
    <source>
        <strain evidence="11">cv. AM560-2</strain>
        <tissue evidence="10">Leaf</tissue>
    </source>
</reference>
<dbReference type="Proteomes" id="UP000091857">
    <property type="component" value="Chromosome 5"/>
</dbReference>
<dbReference type="PANTHER" id="PTHR32096:SF61">
    <property type="entry name" value="WRKY TRANSCRIPTION FACTOR 22"/>
    <property type="match status" value="1"/>
</dbReference>
<keyword evidence="5" id="KW-0539">Nucleus</keyword>
<dbReference type="OMA" id="CKPFFNE"/>
<dbReference type="PANTHER" id="PTHR32096">
    <property type="entry name" value="WRKY TRANSCRIPTION FACTOR 30-RELATED-RELATED"/>
    <property type="match status" value="1"/>
</dbReference>
<reference evidence="9" key="1">
    <citation type="journal article" date="2016" name="Front. Plant Sci.">
        <title>Genome-Wide Identification and Expression Analysis of the WRKY Gene Family in Cassava.</title>
        <authorList>
            <person name="Wei Y."/>
            <person name="Shi H."/>
            <person name="Xia Z."/>
            <person name="Tie W."/>
            <person name="Ding Z."/>
            <person name="Yan Y."/>
            <person name="Wang W."/>
            <person name="Hu W."/>
            <person name="Li K."/>
        </authorList>
    </citation>
    <scope>NUCLEOTIDE SEQUENCE</scope>
</reference>
<feature type="region of interest" description="Disordered" evidence="7">
    <location>
        <begin position="18"/>
        <end position="39"/>
    </location>
</feature>
<accession>A0A140H8P7</accession>
<feature type="compositionally biased region" description="Acidic residues" evidence="7">
    <location>
        <begin position="280"/>
        <end position="290"/>
    </location>
</feature>
<organism evidence="9">
    <name type="scientific">Manihot esculenta</name>
    <name type="common">Cassava</name>
    <name type="synonym">Jatropha manihot</name>
    <dbReference type="NCBI Taxonomy" id="3983"/>
    <lineage>
        <taxon>Eukaryota</taxon>
        <taxon>Viridiplantae</taxon>
        <taxon>Streptophyta</taxon>
        <taxon>Embryophyta</taxon>
        <taxon>Tracheophyta</taxon>
        <taxon>Spermatophyta</taxon>
        <taxon>Magnoliopsida</taxon>
        <taxon>eudicotyledons</taxon>
        <taxon>Gunneridae</taxon>
        <taxon>Pentapetalae</taxon>
        <taxon>rosids</taxon>
        <taxon>fabids</taxon>
        <taxon>Malpighiales</taxon>
        <taxon>Euphorbiaceae</taxon>
        <taxon>Crotonoideae</taxon>
        <taxon>Manihoteae</taxon>
        <taxon>Manihot</taxon>
    </lineage>
</organism>
<evidence type="ECO:0000313" key="10">
    <source>
        <dbReference type="EMBL" id="OAY49098.1"/>
    </source>
</evidence>
<feature type="region of interest" description="Disordered" evidence="7">
    <location>
        <begin position="206"/>
        <end position="304"/>
    </location>
</feature>
<dbReference type="InterPro" id="IPR003657">
    <property type="entry name" value="WRKY_dom"/>
</dbReference>
<gene>
    <name evidence="10" type="ORF">MANES_05G029500</name>
</gene>
<evidence type="ECO:0000256" key="1">
    <source>
        <dbReference type="ARBA" id="ARBA00004123"/>
    </source>
</evidence>
<proteinExistence type="evidence at transcript level"/>
<dbReference type="InterPro" id="IPR044810">
    <property type="entry name" value="WRKY_plant"/>
</dbReference>
<dbReference type="GO" id="GO:0003700">
    <property type="term" value="F:DNA-binding transcription factor activity"/>
    <property type="evidence" value="ECO:0000318"/>
    <property type="project" value="GO_Central"/>
</dbReference>
<dbReference type="PROSITE" id="PS50811">
    <property type="entry name" value="WRKY"/>
    <property type="match status" value="1"/>
</dbReference>
<dbReference type="EMBL" id="CM004391">
    <property type="protein sequence ID" value="OAY49098.1"/>
    <property type="molecule type" value="Genomic_DNA"/>
</dbReference>
<keyword evidence="4" id="KW-0804">Transcription</keyword>
<dbReference type="Gene3D" id="2.20.25.80">
    <property type="entry name" value="WRKY domain"/>
    <property type="match status" value="1"/>
</dbReference>
<evidence type="ECO:0000259" key="8">
    <source>
        <dbReference type="PROSITE" id="PS50811"/>
    </source>
</evidence>